<protein>
    <submittedName>
        <fullName evidence="2">Uncharacterized protein</fullName>
    </submittedName>
</protein>
<keyword evidence="3" id="KW-1185">Reference proteome</keyword>
<feature type="region of interest" description="Disordered" evidence="1">
    <location>
        <begin position="132"/>
        <end position="158"/>
    </location>
</feature>
<sequence length="158" mass="17491">MADTPKALAPVTLAGVTRQEVGSLHAFDPFRRFRPQGARYNLASPTTVIRVSRLRAALPSELEAGRSAWQEEKLAYATARREAKQRGQRGLHPDDINLYTPTCWYGACREAALHAVSFWHQRRLAVLLVDDDRPASHPCPGSESAPDGPHRPDPSQDS</sequence>
<name>A0ABV5J1F5_9ACTN</name>
<feature type="compositionally biased region" description="Basic and acidic residues" evidence="1">
    <location>
        <begin position="148"/>
        <end position="158"/>
    </location>
</feature>
<gene>
    <name evidence="2" type="ORF">ACFFV7_53695</name>
</gene>
<evidence type="ECO:0000313" key="3">
    <source>
        <dbReference type="Proteomes" id="UP001589647"/>
    </source>
</evidence>
<evidence type="ECO:0000313" key="2">
    <source>
        <dbReference type="EMBL" id="MFB9210123.1"/>
    </source>
</evidence>
<evidence type="ECO:0000256" key="1">
    <source>
        <dbReference type="SAM" id="MobiDB-lite"/>
    </source>
</evidence>
<reference evidence="2 3" key="1">
    <citation type="submission" date="2024-09" db="EMBL/GenBank/DDBJ databases">
        <authorList>
            <person name="Sun Q."/>
            <person name="Mori K."/>
        </authorList>
    </citation>
    <scope>NUCLEOTIDE SEQUENCE [LARGE SCALE GENOMIC DNA]</scope>
    <source>
        <strain evidence="2 3">CCM 3426</strain>
    </source>
</reference>
<dbReference type="EMBL" id="JBHMEI010000111">
    <property type="protein sequence ID" value="MFB9210123.1"/>
    <property type="molecule type" value="Genomic_DNA"/>
</dbReference>
<organism evidence="2 3">
    <name type="scientific">Nonomuraea spiralis</name>
    <dbReference type="NCBI Taxonomy" id="46182"/>
    <lineage>
        <taxon>Bacteria</taxon>
        <taxon>Bacillati</taxon>
        <taxon>Actinomycetota</taxon>
        <taxon>Actinomycetes</taxon>
        <taxon>Streptosporangiales</taxon>
        <taxon>Streptosporangiaceae</taxon>
        <taxon>Nonomuraea</taxon>
    </lineage>
</organism>
<proteinExistence type="predicted"/>
<dbReference type="RefSeq" id="WP_189651221.1">
    <property type="nucleotide sequence ID" value="NZ_BMRC01000018.1"/>
</dbReference>
<accession>A0ABV5J1F5</accession>
<comment type="caution">
    <text evidence="2">The sequence shown here is derived from an EMBL/GenBank/DDBJ whole genome shotgun (WGS) entry which is preliminary data.</text>
</comment>
<dbReference type="Proteomes" id="UP001589647">
    <property type="component" value="Unassembled WGS sequence"/>
</dbReference>